<dbReference type="Pfam" id="PF11185">
    <property type="entry name" value="DUF2971"/>
    <property type="match status" value="1"/>
</dbReference>
<name>A0A424YAK8_9FIRM</name>
<dbReference type="AlphaFoldDB" id="A0A424YAK8"/>
<evidence type="ECO:0000313" key="2">
    <source>
        <dbReference type="Proteomes" id="UP000285138"/>
    </source>
</evidence>
<dbReference type="Proteomes" id="UP000285138">
    <property type="component" value="Unassembled WGS sequence"/>
</dbReference>
<dbReference type="EMBL" id="QZAA01000244">
    <property type="protein sequence ID" value="RQD73628.1"/>
    <property type="molecule type" value="Genomic_DNA"/>
</dbReference>
<reference evidence="1 2" key="1">
    <citation type="submission" date="2018-08" db="EMBL/GenBank/DDBJ databases">
        <title>The metabolism and importance of syntrophic acetate oxidation coupled to methane or sulfide production in haloalkaline environments.</title>
        <authorList>
            <person name="Timmers P.H.A."/>
            <person name="Vavourakis C.D."/>
            <person name="Sorokin D.Y."/>
            <person name="Sinninghe Damste J.S."/>
            <person name="Muyzer G."/>
            <person name="Stams A.J.M."/>
            <person name="Plugge C.M."/>
        </authorList>
    </citation>
    <scope>NUCLEOTIDE SEQUENCE [LARGE SCALE GENOMIC DNA]</scope>
    <source>
        <strain evidence="1">MSAO_Bac1</strain>
    </source>
</reference>
<accession>A0A424YAK8</accession>
<evidence type="ECO:0000313" key="1">
    <source>
        <dbReference type="EMBL" id="RQD73628.1"/>
    </source>
</evidence>
<sequence>MNEHLKEMYEPILNAFQDGYLIVCFSEVKDSLLMWSHYAKAHTGFCIEYNFKELGPKIPLTRMLMPVIYTDDLFDATQYVLNPIIKGHRYNNLFGIYTSISKGKEWEYESEWRTIFPLGPDADDEQRFIKVPTPKALYVGYKANLQDINSLKKMAISKNIPLYQMTLSEHSRKLNEETIYSPDNS</sequence>
<comment type="caution">
    <text evidence="1">The sequence shown here is derived from an EMBL/GenBank/DDBJ whole genome shotgun (WGS) entry which is preliminary data.</text>
</comment>
<organism evidence="1 2">
    <name type="scientific">Candidatus Syntrophonatronum acetioxidans</name>
    <dbReference type="NCBI Taxonomy" id="1795816"/>
    <lineage>
        <taxon>Bacteria</taxon>
        <taxon>Bacillati</taxon>
        <taxon>Bacillota</taxon>
        <taxon>Clostridia</taxon>
        <taxon>Eubacteriales</taxon>
        <taxon>Syntrophomonadaceae</taxon>
        <taxon>Candidatus Syntrophonatronum</taxon>
    </lineage>
</organism>
<protein>
    <submittedName>
        <fullName evidence="1">DUF2971 domain-containing protein</fullName>
    </submittedName>
</protein>
<proteinExistence type="predicted"/>
<gene>
    <name evidence="1" type="ORF">D5R97_09130</name>
</gene>
<dbReference type="InterPro" id="IPR021352">
    <property type="entry name" value="DUF2971"/>
</dbReference>